<dbReference type="PANTHER" id="PTHR43468:SF1">
    <property type="entry name" value="TRNA-GUANOSINE(34) QUEUINE TRANSGLYCOSYLASE"/>
    <property type="match status" value="1"/>
</dbReference>
<dbReference type="Gene3D" id="3.20.20.105">
    <property type="entry name" value="Queuine tRNA-ribosyltransferase-like"/>
    <property type="match status" value="1"/>
</dbReference>
<organism evidence="6 7">
    <name type="scientific">Andalucia godoyi</name>
    <name type="common">Flagellate</name>
    <dbReference type="NCBI Taxonomy" id="505711"/>
    <lineage>
        <taxon>Eukaryota</taxon>
        <taxon>Discoba</taxon>
        <taxon>Jakobida</taxon>
        <taxon>Andalucina</taxon>
        <taxon>Andaluciidae</taxon>
        <taxon>Andalucia</taxon>
    </lineage>
</organism>
<sequence>MDYSVLHRSSSSFARVSSILTQHGSILTPAFVPVCTTGSPKCVPMSAVDDFDLVFSNTYHLLVHPGANTVAELGGIHSFTSRSKPFITDSGGFQVFSLKYTGGRDELKGRTNKPKQKNMVSKIDEDGVHFRSYRDGRQLFLSPEASISAQHQIGADLIVAFDELPPYGLTQKRLQRSFDRTHRWMKRSLDFHNSSAHTSTQRLYGIVHGETNMGLRLESLRFLLQHNFPGIAIGGSVGQTRKEMYSLICGMRSLLPSDRPVHLLGIGDLQSIVPLIQCGVDSLDSTYPTKAGRHGTALLTPSVDWLISHSLENSLVSATLDEPAAGRLNELHLVLSKAEHQQSAEPIDETCTCPVCLRYSRGYLHHLLKMHESAGQSLVTLHNLHIMRNTMETIRHLIRDNKL</sequence>
<comment type="caution">
    <text evidence="6">The sequence shown here is derived from an EMBL/GenBank/DDBJ whole genome shotgun (WGS) entry which is preliminary data.</text>
</comment>
<keyword evidence="4" id="KW-0479">Metal-binding</keyword>
<accession>A0A8K0F492</accession>
<dbReference type="GO" id="GO:0006400">
    <property type="term" value="P:tRNA modification"/>
    <property type="evidence" value="ECO:0007669"/>
    <property type="project" value="InterPro"/>
</dbReference>
<dbReference type="EMBL" id="VRVR01000021">
    <property type="protein sequence ID" value="KAF0852674.1"/>
    <property type="molecule type" value="Genomic_DNA"/>
</dbReference>
<keyword evidence="1" id="KW-0328">Glycosyltransferase</keyword>
<keyword evidence="7" id="KW-1185">Reference proteome</keyword>
<dbReference type="GO" id="GO:0046872">
    <property type="term" value="F:metal ion binding"/>
    <property type="evidence" value="ECO:0007669"/>
    <property type="project" value="UniProtKB-KW"/>
</dbReference>
<dbReference type="Pfam" id="PF01702">
    <property type="entry name" value="TGT"/>
    <property type="match status" value="1"/>
</dbReference>
<name>A0A8K0F492_ANDGO</name>
<dbReference type="NCBIfam" id="TIGR00449">
    <property type="entry name" value="tgt_general"/>
    <property type="match status" value="1"/>
</dbReference>
<evidence type="ECO:0000256" key="4">
    <source>
        <dbReference type="ARBA" id="ARBA00022723"/>
    </source>
</evidence>
<dbReference type="NCBIfam" id="TIGR00430">
    <property type="entry name" value="Q_tRNA_tgt"/>
    <property type="match status" value="1"/>
</dbReference>
<evidence type="ECO:0000256" key="1">
    <source>
        <dbReference type="ARBA" id="ARBA00022676"/>
    </source>
</evidence>
<evidence type="ECO:0000313" key="7">
    <source>
        <dbReference type="Proteomes" id="UP000799049"/>
    </source>
</evidence>
<keyword evidence="2" id="KW-0808">Transferase</keyword>
<evidence type="ECO:0000256" key="2">
    <source>
        <dbReference type="ARBA" id="ARBA00022679"/>
    </source>
</evidence>
<dbReference type="PANTHER" id="PTHR43468">
    <property type="match status" value="1"/>
</dbReference>
<gene>
    <name evidence="6" type="ORF">ANDGO_05629</name>
</gene>
<dbReference type="GO" id="GO:0008479">
    <property type="term" value="F:tRNA-guanosine(34) queuine transglycosylase activity"/>
    <property type="evidence" value="ECO:0007669"/>
    <property type="project" value="InterPro"/>
</dbReference>
<evidence type="ECO:0000313" key="6">
    <source>
        <dbReference type="EMBL" id="KAF0852674.1"/>
    </source>
</evidence>
<evidence type="ECO:0000259" key="5">
    <source>
        <dbReference type="Pfam" id="PF01702"/>
    </source>
</evidence>
<dbReference type="InterPro" id="IPR004803">
    <property type="entry name" value="TGT"/>
</dbReference>
<dbReference type="Proteomes" id="UP000799049">
    <property type="component" value="Unassembled WGS sequence"/>
</dbReference>
<dbReference type="InterPro" id="IPR036511">
    <property type="entry name" value="TGT-like_sf"/>
</dbReference>
<dbReference type="OrthoDB" id="10249838at2759"/>
<feature type="domain" description="tRNA-guanine(15) transglycosylase-like" evidence="5">
    <location>
        <begin position="14"/>
        <end position="403"/>
    </location>
</feature>
<dbReference type="SUPFAM" id="SSF51713">
    <property type="entry name" value="tRNA-guanine transglycosylase"/>
    <property type="match status" value="1"/>
</dbReference>
<dbReference type="AlphaFoldDB" id="A0A8K0F492"/>
<proteinExistence type="predicted"/>
<keyword evidence="3" id="KW-0819">tRNA processing</keyword>
<evidence type="ECO:0000256" key="3">
    <source>
        <dbReference type="ARBA" id="ARBA00022694"/>
    </source>
</evidence>
<protein>
    <submittedName>
        <fullName evidence="6">Mitochondrial queuine tRNA-ribosyltransferase (TGT)</fullName>
    </submittedName>
</protein>
<reference evidence="6" key="1">
    <citation type="submission" date="2019-09" db="EMBL/GenBank/DDBJ databases">
        <title>The Mitochondrial Proteome of the Jakobid, Andalucia godoyi, a Protist With the Most Gene-Rich and Bacteria-Like Mitochondrial Genome.</title>
        <authorList>
            <person name="Gray M.W."/>
            <person name="Burger G."/>
            <person name="Derelle R."/>
            <person name="Klimes V."/>
            <person name="Leger M."/>
            <person name="Sarrasin M."/>
            <person name="Vlcek C."/>
            <person name="Roger A.J."/>
            <person name="Elias M."/>
            <person name="Lang B.F."/>
        </authorList>
    </citation>
    <scope>NUCLEOTIDE SEQUENCE</scope>
    <source>
        <strain evidence="6">And28</strain>
    </source>
</reference>
<dbReference type="InterPro" id="IPR002616">
    <property type="entry name" value="tRNA_ribo_trans-like"/>
</dbReference>